<feature type="domain" description="Nitroreductase" evidence="4">
    <location>
        <begin position="47"/>
        <end position="215"/>
    </location>
</feature>
<keyword evidence="3" id="KW-0560">Oxidoreductase</keyword>
<evidence type="ECO:0000259" key="4">
    <source>
        <dbReference type="Pfam" id="PF00881"/>
    </source>
</evidence>
<proteinExistence type="predicted"/>
<keyword evidence="1" id="KW-0285">Flavoprotein</keyword>
<evidence type="ECO:0000256" key="1">
    <source>
        <dbReference type="ARBA" id="ARBA00022630"/>
    </source>
</evidence>
<dbReference type="Pfam" id="PF00881">
    <property type="entry name" value="Nitroreductase"/>
    <property type="match status" value="1"/>
</dbReference>
<evidence type="ECO:0000313" key="5">
    <source>
        <dbReference type="EMBL" id="CAA9254639.1"/>
    </source>
</evidence>
<dbReference type="InterPro" id="IPR050627">
    <property type="entry name" value="Nitroreductase/BluB"/>
</dbReference>
<dbReference type="PANTHER" id="PTHR23026:SF90">
    <property type="entry name" value="IODOTYROSINE DEIODINASE 1"/>
    <property type="match status" value="1"/>
</dbReference>
<organism evidence="5">
    <name type="scientific">uncultured Chthoniobacterales bacterium</name>
    <dbReference type="NCBI Taxonomy" id="1836801"/>
    <lineage>
        <taxon>Bacteria</taxon>
        <taxon>Pseudomonadati</taxon>
        <taxon>Verrucomicrobiota</taxon>
        <taxon>Spartobacteria</taxon>
        <taxon>Chthoniobacterales</taxon>
        <taxon>environmental samples</taxon>
    </lineage>
</organism>
<evidence type="ECO:0000256" key="2">
    <source>
        <dbReference type="ARBA" id="ARBA00022643"/>
    </source>
</evidence>
<gene>
    <name evidence="5" type="ORF">AVDCRST_MAG42-2715</name>
</gene>
<sequence>MRKLPAAVVRPYRRLVSKLRFIPLRPRETLTDDQIKECAAAFTERMARRRTIRDFSARPVGRDVIEHCIRAAATAPSGANMQPWHFVAVADAELKRRVRVAAEKEEEEFYQRRAPAEWLEALAALGTNSNKPFLETAPWLIAIFSQPYRVNADGTRMKHYYAAESVGIATGLLVAALHHAGLATLTHTPSPMAFLNQILGRPSHEKPFLLLVVGHPAEGALVPDITRKALSEVSSFRP</sequence>
<dbReference type="PANTHER" id="PTHR23026">
    <property type="entry name" value="NADPH NITROREDUCTASE"/>
    <property type="match status" value="1"/>
</dbReference>
<reference evidence="5" key="1">
    <citation type="submission" date="2020-02" db="EMBL/GenBank/DDBJ databases">
        <authorList>
            <person name="Meier V. D."/>
        </authorList>
    </citation>
    <scope>NUCLEOTIDE SEQUENCE</scope>
    <source>
        <strain evidence="5">AVDCRST_MAG42</strain>
    </source>
</reference>
<dbReference type="CDD" id="cd02144">
    <property type="entry name" value="iodotyrosine_dehalogenase"/>
    <property type="match status" value="1"/>
</dbReference>
<dbReference type="GO" id="GO:0016491">
    <property type="term" value="F:oxidoreductase activity"/>
    <property type="evidence" value="ECO:0007669"/>
    <property type="project" value="UniProtKB-KW"/>
</dbReference>
<dbReference type="AlphaFoldDB" id="A0A6J4IN07"/>
<dbReference type="EMBL" id="CADCTA010000086">
    <property type="protein sequence ID" value="CAA9254639.1"/>
    <property type="molecule type" value="Genomic_DNA"/>
</dbReference>
<dbReference type="SUPFAM" id="SSF55469">
    <property type="entry name" value="FMN-dependent nitroreductase-like"/>
    <property type="match status" value="1"/>
</dbReference>
<name>A0A6J4IN07_9BACT</name>
<keyword evidence="2" id="KW-0288">FMN</keyword>
<dbReference type="InterPro" id="IPR000415">
    <property type="entry name" value="Nitroreductase-like"/>
</dbReference>
<evidence type="ECO:0000256" key="3">
    <source>
        <dbReference type="ARBA" id="ARBA00023002"/>
    </source>
</evidence>
<accession>A0A6J4IN07</accession>
<protein>
    <submittedName>
        <fullName evidence="5">Nitroreductase family protein</fullName>
    </submittedName>
</protein>
<dbReference type="InterPro" id="IPR029479">
    <property type="entry name" value="Nitroreductase"/>
</dbReference>
<dbReference type="Gene3D" id="3.40.109.10">
    <property type="entry name" value="NADH Oxidase"/>
    <property type="match status" value="1"/>
</dbReference>